<comment type="caution">
    <text evidence="12">The sequence shown here is derived from an EMBL/GenBank/DDBJ whole genome shotgun (WGS) entry which is preliminary data.</text>
</comment>
<evidence type="ECO:0000256" key="6">
    <source>
        <dbReference type="ARBA" id="ARBA00022932"/>
    </source>
</evidence>
<dbReference type="InterPro" id="IPR004805">
    <property type="entry name" value="DnaE2/DnaE/PolC"/>
</dbReference>
<dbReference type="GO" id="GO:0006260">
    <property type="term" value="P:DNA replication"/>
    <property type="evidence" value="ECO:0007669"/>
    <property type="project" value="UniProtKB-KW"/>
</dbReference>
<dbReference type="Gene3D" id="1.10.150.870">
    <property type="match status" value="1"/>
</dbReference>
<sequence>MHAAGVVITDKPVMEYVPLAVNSGVTVTQFPMNTIADIGLLKMDFLGLRYLTVIRDAVELIRYKNPGFSIENIPYDDAETFDMISAGRNAGVFQLESGGMTSLCVQMKPRNIEDITAAIALYRPGPMDSIPKYLENRKNADAIKYDVPAFKNILGVTYGCIVYQEQVMQIFRELAGYSYGRADLVRRAMSKKKQKEMEKEREYFLHGKTVLSPDGSGVIEECYGALKYGLDEDTANKIFNEMAEFAKYAFNKSHAAAYSIITYRTAYLKCRFPSEYLAARLSAALIDGKVPFYMAECAKSGIPVLPPDINESNMGFSAITREGKPAIRFGLLAVKNVGEGFIHDMFIERASRPFSDFADFIMRMSVAGLNRKTVESLVLAGAFDSFGIERNRLVAVTENAINSVARSKKQNISGQLDLFADRSGYESAENNGGGSLDIEYPALPPLSEKEKLALEREVCGMYLSGHPMYEYADIPGVTQISYLSEENSGIPAFSDGDAVTLCGMITSKKIKPAKNNSRVAFVELEDLSGKTELILFESVLAKCEKLLYDESIVTVAGTVSTKGDEIKILARSVVAAKKPGPRNNTDIGSAGTAKASDISSADKYAEKPENVNFQASDKIYLRLPSKGTKIEKRIMALLDIFEGSTPVIVYYGDEKKSYRLSGLGCAPDDKLIAELRHLAGEDNVVYKQS</sequence>
<dbReference type="CDD" id="cd04485">
    <property type="entry name" value="DnaE_OBF"/>
    <property type="match status" value="1"/>
</dbReference>
<evidence type="ECO:0000259" key="11">
    <source>
        <dbReference type="Pfam" id="PF17657"/>
    </source>
</evidence>
<reference evidence="12" key="1">
    <citation type="submission" date="2019-08" db="EMBL/GenBank/DDBJ databases">
        <authorList>
            <person name="Kucharzyk K."/>
            <person name="Murdoch R.W."/>
            <person name="Higgins S."/>
            <person name="Loffler F."/>
        </authorList>
    </citation>
    <scope>NUCLEOTIDE SEQUENCE</scope>
</reference>
<dbReference type="Pfam" id="PF14579">
    <property type="entry name" value="HHH_6"/>
    <property type="match status" value="1"/>
</dbReference>
<feature type="domain" description="OB" evidence="8">
    <location>
        <begin position="499"/>
        <end position="573"/>
    </location>
</feature>
<dbReference type="PANTHER" id="PTHR32294:SF0">
    <property type="entry name" value="DNA POLYMERASE III SUBUNIT ALPHA"/>
    <property type="match status" value="1"/>
</dbReference>
<evidence type="ECO:0000256" key="1">
    <source>
        <dbReference type="ARBA" id="ARBA00004496"/>
    </source>
</evidence>
<dbReference type="EC" id="2.7.7.7" evidence="2"/>
<evidence type="ECO:0000259" key="8">
    <source>
        <dbReference type="Pfam" id="PF01336"/>
    </source>
</evidence>
<gene>
    <name evidence="12" type="primary">dnaE_24</name>
    <name evidence="12" type="ORF">SDC9_99985</name>
</gene>
<dbReference type="GO" id="GO:0008408">
    <property type="term" value="F:3'-5' exonuclease activity"/>
    <property type="evidence" value="ECO:0007669"/>
    <property type="project" value="InterPro"/>
</dbReference>
<dbReference type="EMBL" id="VSSQ01014233">
    <property type="protein sequence ID" value="MPM53220.1"/>
    <property type="molecule type" value="Genomic_DNA"/>
</dbReference>
<keyword evidence="4 12" id="KW-0548">Nucleotidyltransferase</keyword>
<proteinExistence type="predicted"/>
<evidence type="ECO:0000259" key="9">
    <source>
        <dbReference type="Pfam" id="PF07733"/>
    </source>
</evidence>
<dbReference type="InterPro" id="IPR029460">
    <property type="entry name" value="DNAPol_HHH"/>
</dbReference>
<dbReference type="PANTHER" id="PTHR32294">
    <property type="entry name" value="DNA POLYMERASE III SUBUNIT ALPHA"/>
    <property type="match status" value="1"/>
</dbReference>
<evidence type="ECO:0000313" key="12">
    <source>
        <dbReference type="EMBL" id="MPM53220.1"/>
    </source>
</evidence>
<dbReference type="Gene3D" id="2.40.50.140">
    <property type="entry name" value="Nucleic acid-binding proteins"/>
    <property type="match status" value="1"/>
</dbReference>
<evidence type="ECO:0000259" key="10">
    <source>
        <dbReference type="Pfam" id="PF14579"/>
    </source>
</evidence>
<dbReference type="AlphaFoldDB" id="A0A645AJB0"/>
<dbReference type="GO" id="GO:0005737">
    <property type="term" value="C:cytoplasm"/>
    <property type="evidence" value="ECO:0007669"/>
    <property type="project" value="UniProtKB-SubCell"/>
</dbReference>
<evidence type="ECO:0000256" key="3">
    <source>
        <dbReference type="ARBA" id="ARBA00022679"/>
    </source>
</evidence>
<feature type="domain" description="DNA polymerase III alpha subunit finger" evidence="11">
    <location>
        <begin position="51"/>
        <end position="207"/>
    </location>
</feature>
<comment type="subcellular location">
    <subcellularLocation>
        <location evidence="1">Cytoplasm</location>
    </subcellularLocation>
</comment>
<evidence type="ECO:0000256" key="5">
    <source>
        <dbReference type="ARBA" id="ARBA00022705"/>
    </source>
</evidence>
<evidence type="ECO:0000256" key="7">
    <source>
        <dbReference type="ARBA" id="ARBA00049244"/>
    </source>
</evidence>
<dbReference type="Pfam" id="PF17657">
    <property type="entry name" value="DNA_pol3_finger"/>
    <property type="match status" value="1"/>
</dbReference>
<dbReference type="GO" id="GO:0003887">
    <property type="term" value="F:DNA-directed DNA polymerase activity"/>
    <property type="evidence" value="ECO:0007669"/>
    <property type="project" value="UniProtKB-KW"/>
</dbReference>
<keyword evidence="3 12" id="KW-0808">Transferase</keyword>
<dbReference type="InterPro" id="IPR011708">
    <property type="entry name" value="DNA_pol3_alpha_NTPase_dom"/>
</dbReference>
<organism evidence="12">
    <name type="scientific">bioreactor metagenome</name>
    <dbReference type="NCBI Taxonomy" id="1076179"/>
    <lineage>
        <taxon>unclassified sequences</taxon>
        <taxon>metagenomes</taxon>
        <taxon>ecological metagenomes</taxon>
    </lineage>
</organism>
<name>A0A645AJB0_9ZZZZ</name>
<evidence type="ECO:0000256" key="2">
    <source>
        <dbReference type="ARBA" id="ARBA00012417"/>
    </source>
</evidence>
<feature type="domain" description="Bacterial DNA polymerase III alpha subunit NTPase" evidence="9">
    <location>
        <begin position="1"/>
        <end position="47"/>
    </location>
</feature>
<dbReference type="NCBIfam" id="TIGR00594">
    <property type="entry name" value="polc"/>
    <property type="match status" value="1"/>
</dbReference>
<dbReference type="GO" id="GO:0003676">
    <property type="term" value="F:nucleic acid binding"/>
    <property type="evidence" value="ECO:0007669"/>
    <property type="project" value="InterPro"/>
</dbReference>
<accession>A0A645AJB0</accession>
<dbReference type="Pfam" id="PF07733">
    <property type="entry name" value="DNA_pol3_alpha"/>
    <property type="match status" value="1"/>
</dbReference>
<dbReference type="Pfam" id="PF01336">
    <property type="entry name" value="tRNA_anti-codon"/>
    <property type="match status" value="1"/>
</dbReference>
<feature type="domain" description="DNA polymerase helix-hairpin-helix motif" evidence="10">
    <location>
        <begin position="301"/>
        <end position="393"/>
    </location>
</feature>
<evidence type="ECO:0000256" key="4">
    <source>
        <dbReference type="ARBA" id="ARBA00022695"/>
    </source>
</evidence>
<dbReference type="InterPro" id="IPR012340">
    <property type="entry name" value="NA-bd_OB-fold"/>
</dbReference>
<keyword evidence="6" id="KW-0239">DNA-directed DNA polymerase</keyword>
<dbReference type="InterPro" id="IPR004365">
    <property type="entry name" value="NA-bd_OB_tRNA"/>
</dbReference>
<comment type="catalytic activity">
    <reaction evidence="7">
        <text>DNA(n) + a 2'-deoxyribonucleoside 5'-triphosphate = DNA(n+1) + diphosphate</text>
        <dbReference type="Rhea" id="RHEA:22508"/>
        <dbReference type="Rhea" id="RHEA-COMP:17339"/>
        <dbReference type="Rhea" id="RHEA-COMP:17340"/>
        <dbReference type="ChEBI" id="CHEBI:33019"/>
        <dbReference type="ChEBI" id="CHEBI:61560"/>
        <dbReference type="ChEBI" id="CHEBI:173112"/>
        <dbReference type="EC" id="2.7.7.7"/>
    </reaction>
</comment>
<dbReference type="InterPro" id="IPR040982">
    <property type="entry name" value="DNA_pol3_finger"/>
</dbReference>
<keyword evidence="5" id="KW-0235">DNA replication</keyword>
<protein>
    <recommendedName>
        <fullName evidence="2">DNA-directed DNA polymerase</fullName>
        <ecNumber evidence="2">2.7.7.7</ecNumber>
    </recommendedName>
</protein>